<dbReference type="EMBL" id="FQVI01000002">
    <property type="protein sequence ID" value="SHE52278.1"/>
    <property type="molecule type" value="Genomic_DNA"/>
</dbReference>
<sequence length="48" mass="5584">MDKKEYSGYQVADITESDNSMINRLEQEISQKTDKDIVLVAYQQDKQS</sequence>
<proteinExistence type="predicted"/>
<keyword evidence="2" id="KW-1185">Reference proteome</keyword>
<gene>
    <name evidence="1" type="ORF">SAMN02745158_00757</name>
</gene>
<evidence type="ECO:0000313" key="1">
    <source>
        <dbReference type="EMBL" id="SHE52278.1"/>
    </source>
</evidence>
<accession>A0A1M4U6K6</accession>
<dbReference type="RefSeq" id="WP_167594271.1">
    <property type="nucleotide sequence ID" value="NZ_FQVI01000002.1"/>
</dbReference>
<evidence type="ECO:0000313" key="2">
    <source>
        <dbReference type="Proteomes" id="UP000184245"/>
    </source>
</evidence>
<dbReference type="AlphaFoldDB" id="A0A1M4U6K6"/>
<protein>
    <submittedName>
        <fullName evidence="1">Uncharacterized protein</fullName>
    </submittedName>
</protein>
<dbReference type="Proteomes" id="UP000184245">
    <property type="component" value="Unassembled WGS sequence"/>
</dbReference>
<name>A0A1M4U6K6_9CLOT</name>
<organism evidence="1 2">
    <name type="scientific">Lactonifactor longoviformis DSM 17459</name>
    <dbReference type="NCBI Taxonomy" id="1122155"/>
    <lineage>
        <taxon>Bacteria</taxon>
        <taxon>Bacillati</taxon>
        <taxon>Bacillota</taxon>
        <taxon>Clostridia</taxon>
        <taxon>Eubacteriales</taxon>
        <taxon>Clostridiaceae</taxon>
        <taxon>Lactonifactor</taxon>
    </lineage>
</organism>
<reference evidence="1 2" key="1">
    <citation type="submission" date="2016-11" db="EMBL/GenBank/DDBJ databases">
        <authorList>
            <person name="Jaros S."/>
            <person name="Januszkiewicz K."/>
            <person name="Wedrychowicz H."/>
        </authorList>
    </citation>
    <scope>NUCLEOTIDE SEQUENCE [LARGE SCALE GENOMIC DNA]</scope>
    <source>
        <strain evidence="1 2">DSM 17459</strain>
    </source>
</reference>